<proteinExistence type="predicted"/>
<accession>A0ABW5NCQ8</accession>
<reference evidence="3" key="1">
    <citation type="journal article" date="2019" name="Int. J. Syst. Evol. Microbiol.">
        <title>The Global Catalogue of Microorganisms (GCM) 10K type strain sequencing project: providing services to taxonomists for standard genome sequencing and annotation.</title>
        <authorList>
            <consortium name="The Broad Institute Genomics Platform"/>
            <consortium name="The Broad Institute Genome Sequencing Center for Infectious Disease"/>
            <person name="Wu L."/>
            <person name="Ma J."/>
        </authorList>
    </citation>
    <scope>NUCLEOTIDE SEQUENCE [LARGE SCALE GENOMIC DNA]</scope>
    <source>
        <strain evidence="3">KCTC 42423</strain>
    </source>
</reference>
<feature type="signal peptide" evidence="1">
    <location>
        <begin position="1"/>
        <end position="19"/>
    </location>
</feature>
<sequence>MKKIFPYICFLLFTPMLFAQGSTKSFSFKKGEIMDIILLRQNAAVDTLFDRYRKTAFPVAFEYSFQPQPGFAIQELTLGNHTPSSFIFGKWATKEKREGFLTAITSRVPDFHEQRRNIFQYFSLTYYQIPEDIQFSINTKKYTSVTAFWKKDNKKFINFLKRWKEKVTNAGGKVILQLKNGQSPTGYYYNPDMLYIITWNHQSNFREFAKNNSLSMYDSLRHVHQFAIK</sequence>
<feature type="chain" id="PRO_5045733568" description="DUF1330 domain-containing protein" evidence="1">
    <location>
        <begin position="20"/>
        <end position="229"/>
    </location>
</feature>
<gene>
    <name evidence="2" type="ORF">ACFSTE_15285</name>
</gene>
<comment type="caution">
    <text evidence="2">The sequence shown here is derived from an EMBL/GenBank/DDBJ whole genome shotgun (WGS) entry which is preliminary data.</text>
</comment>
<evidence type="ECO:0000313" key="3">
    <source>
        <dbReference type="Proteomes" id="UP001597459"/>
    </source>
</evidence>
<dbReference type="EMBL" id="JBHULX010000030">
    <property type="protein sequence ID" value="MFD2592200.1"/>
    <property type="molecule type" value="Genomic_DNA"/>
</dbReference>
<protein>
    <recommendedName>
        <fullName evidence="4">DUF1330 domain-containing protein</fullName>
    </recommendedName>
</protein>
<evidence type="ECO:0000313" key="2">
    <source>
        <dbReference type="EMBL" id="MFD2592200.1"/>
    </source>
</evidence>
<keyword evidence="1" id="KW-0732">Signal</keyword>
<dbReference type="Proteomes" id="UP001597459">
    <property type="component" value="Unassembled WGS sequence"/>
</dbReference>
<evidence type="ECO:0000256" key="1">
    <source>
        <dbReference type="SAM" id="SignalP"/>
    </source>
</evidence>
<dbReference type="RefSeq" id="WP_378253757.1">
    <property type="nucleotide sequence ID" value="NZ_JBHSJV010000001.1"/>
</dbReference>
<organism evidence="2 3">
    <name type="scientific">Aquimarina hainanensis</name>
    <dbReference type="NCBI Taxonomy" id="1578017"/>
    <lineage>
        <taxon>Bacteria</taxon>
        <taxon>Pseudomonadati</taxon>
        <taxon>Bacteroidota</taxon>
        <taxon>Flavobacteriia</taxon>
        <taxon>Flavobacteriales</taxon>
        <taxon>Flavobacteriaceae</taxon>
        <taxon>Aquimarina</taxon>
    </lineage>
</organism>
<name>A0ABW5NCQ8_9FLAO</name>
<evidence type="ECO:0008006" key="4">
    <source>
        <dbReference type="Google" id="ProtNLM"/>
    </source>
</evidence>
<keyword evidence="3" id="KW-1185">Reference proteome</keyword>